<feature type="transmembrane region" description="Helical" evidence="1">
    <location>
        <begin position="66"/>
        <end position="82"/>
    </location>
</feature>
<dbReference type="Proteomes" id="UP000016927">
    <property type="component" value="Unassembled WGS sequence"/>
</dbReference>
<keyword evidence="1" id="KW-1133">Transmembrane helix</keyword>
<reference evidence="2 3" key="1">
    <citation type="journal article" date="2013" name="BMC Genomics">
        <title>Comparative genomics of parasitic silkworm microsporidia reveal an association between genome expansion and host adaptation.</title>
        <authorList>
            <person name="Pan G."/>
            <person name="Xu J."/>
            <person name="Li T."/>
            <person name="Xia Q."/>
            <person name="Liu S.L."/>
            <person name="Zhang G."/>
            <person name="Li S."/>
            <person name="Li C."/>
            <person name="Liu H."/>
            <person name="Yang L."/>
            <person name="Liu T."/>
            <person name="Zhang X."/>
            <person name="Wu Z."/>
            <person name="Fan W."/>
            <person name="Dang X."/>
            <person name="Xiang H."/>
            <person name="Tao M."/>
            <person name="Li Y."/>
            <person name="Hu J."/>
            <person name="Li Z."/>
            <person name="Lin L."/>
            <person name="Luo J."/>
            <person name="Geng L."/>
            <person name="Wang L."/>
            <person name="Long M."/>
            <person name="Wan Y."/>
            <person name="He N."/>
            <person name="Zhang Z."/>
            <person name="Lu C."/>
            <person name="Keeling P.J."/>
            <person name="Wang J."/>
            <person name="Xiang Z."/>
            <person name="Zhou Z."/>
        </authorList>
    </citation>
    <scope>NUCLEOTIDE SEQUENCE [LARGE SCALE GENOMIC DNA]</scope>
    <source>
        <strain evidence="3">CQ1 / CVCC 102059</strain>
    </source>
</reference>
<dbReference type="HOGENOM" id="CLU_1971168_0_0_1"/>
<feature type="transmembrane region" description="Helical" evidence="1">
    <location>
        <begin position="102"/>
        <end position="122"/>
    </location>
</feature>
<gene>
    <name evidence="2" type="ORF">NBO_20g0013</name>
</gene>
<keyword evidence="3" id="KW-1185">Reference proteome</keyword>
<evidence type="ECO:0000256" key="1">
    <source>
        <dbReference type="SAM" id="Phobius"/>
    </source>
</evidence>
<evidence type="ECO:0000313" key="3">
    <source>
        <dbReference type="Proteomes" id="UP000016927"/>
    </source>
</evidence>
<keyword evidence="1" id="KW-0812">Transmembrane</keyword>
<dbReference type="EMBL" id="KB908928">
    <property type="protein sequence ID" value="EOB14625.1"/>
    <property type="molecule type" value="Genomic_DNA"/>
</dbReference>
<keyword evidence="1" id="KW-0472">Membrane</keyword>
<dbReference type="AlphaFoldDB" id="R0MK57"/>
<sequence>MTYLKYLEFLLSFSLLITKTFNIEHILNLENYRLSVFRFKDFTGVLILIERVLLSILFILKLYEHSLLSMVFLMIIFYKIKFVHNVDSENIKMNIFYKKFEIMIFCLFYLTYAYSIFFIWILSKHTK</sequence>
<proteinExistence type="predicted"/>
<evidence type="ECO:0000313" key="2">
    <source>
        <dbReference type="EMBL" id="EOB14625.1"/>
    </source>
</evidence>
<name>R0MK57_NOSB1</name>
<accession>R0MK57</accession>
<organism evidence="2 3">
    <name type="scientific">Nosema bombycis (strain CQ1 / CVCC 102059)</name>
    <name type="common">Microsporidian parasite</name>
    <name type="synonym">Pebrine of silkworm</name>
    <dbReference type="NCBI Taxonomy" id="578461"/>
    <lineage>
        <taxon>Eukaryota</taxon>
        <taxon>Fungi</taxon>
        <taxon>Fungi incertae sedis</taxon>
        <taxon>Microsporidia</taxon>
        <taxon>Nosematidae</taxon>
        <taxon>Nosema</taxon>
    </lineage>
</organism>
<protein>
    <submittedName>
        <fullName evidence="2">Uncharacterized protein</fullName>
    </submittedName>
</protein>
<dbReference type="VEuPathDB" id="MicrosporidiaDB:NBO_20g0013"/>